<organism evidence="1 2">
    <name type="scientific">Clonostachys chloroleuca</name>
    <dbReference type="NCBI Taxonomy" id="1926264"/>
    <lineage>
        <taxon>Eukaryota</taxon>
        <taxon>Fungi</taxon>
        <taxon>Dikarya</taxon>
        <taxon>Ascomycota</taxon>
        <taxon>Pezizomycotina</taxon>
        <taxon>Sordariomycetes</taxon>
        <taxon>Hypocreomycetidae</taxon>
        <taxon>Hypocreales</taxon>
        <taxon>Bionectriaceae</taxon>
        <taxon>Clonostachys</taxon>
    </lineage>
</organism>
<dbReference type="AntiFam" id="ANF00133">
    <property type="entry name" value="Shadow ORF (opposite mccA)"/>
</dbReference>
<comment type="caution">
    <text evidence="1">The sequence shown here is derived from an EMBL/GenBank/DDBJ whole genome shotgun (WGS) entry which is preliminary data.</text>
</comment>
<sequence length="728" mass="77221">MCSIWEVLSSMEGRAHWIMISRALSDTLEHGLDDLGQLLLVLITQFQDNSLVLALVHEQLLDIPVLLKKVLDDTELSGLLAIGILIDDVGKRLKSGLESINIGRSNTILQELGESLAQSLGRKLGVTGLGSLDDVAESSVKLLGHAGVEGGELSIPLAVGKVRVAEDFDELLERGCHDNRVVETLKNIDKNVMKKGEALGRLGTNDNWVAVLGELANEGLGLLNSAGVIQGEYAENITSLKTSSGLLDELHDTVLLSDQRHVHLHDFNFSVGLASLDVSAVLNRVLDELARARSSQLGGVILLLQQTGLGIDGETGGTDFLLPVDVVTVAVEKDEETTISQGTDTNGALGSIDEQVVGISTRARSSELVPEPVVDEINVESRLEDLCGRNLALLEAGTVEGHALFALNVGLGDGTANNGEHAIRALGSETLGNELIQPACGDGVLLKILGLKKLDEIFDGGLEITTNAQFLESDNHVLARSSTVFTVGEDVTKLTVRVTVDSTLSTNGEVTPHVGTTPEVELMHHTIGRLETLTRIFRGDTAGGRVALGGGAALCLGVDAVEESDITDSMQRKTHGNLKLSCGQIDTAHHFSGGMLNLETRVELEEIELVVGVRVQVLDSTGGNVTDQFTQTDGRILHGLECVGLGNCDGCFFDNLLVTSLNGTVSAKERDVVSVLISQKLHLQMSGIASQLHDEDGGSGNLARGSLVQRLEALLAQGLSDTLTTTTF</sequence>
<dbReference type="Proteomes" id="UP001160390">
    <property type="component" value="Unassembled WGS sequence"/>
</dbReference>
<dbReference type="AlphaFoldDB" id="A0AA35MC32"/>
<accession>A0AA35MC32</accession>
<keyword evidence="2" id="KW-1185">Reference proteome</keyword>
<protein>
    <submittedName>
        <fullName evidence="1">Uncharacterized protein</fullName>
    </submittedName>
</protein>
<reference evidence="1" key="1">
    <citation type="submission" date="2023-01" db="EMBL/GenBank/DDBJ databases">
        <authorList>
            <person name="Piombo E."/>
        </authorList>
    </citation>
    <scope>NUCLEOTIDE SEQUENCE</scope>
</reference>
<dbReference type="EMBL" id="CABFNP030001256">
    <property type="protein sequence ID" value="CAI6094402.1"/>
    <property type="molecule type" value="Genomic_DNA"/>
</dbReference>
<name>A0AA35MC32_9HYPO</name>
<evidence type="ECO:0000313" key="2">
    <source>
        <dbReference type="Proteomes" id="UP001160390"/>
    </source>
</evidence>
<evidence type="ECO:0000313" key="1">
    <source>
        <dbReference type="EMBL" id="CAI6094402.1"/>
    </source>
</evidence>
<gene>
    <name evidence="1" type="ORF">CCHLO57077_00009220</name>
</gene>
<proteinExistence type="predicted"/>